<protein>
    <submittedName>
        <fullName evidence="1">Uncharacterized protein</fullName>
    </submittedName>
</protein>
<name>A0A642USS1_9ASCO</name>
<evidence type="ECO:0000313" key="2">
    <source>
        <dbReference type="Proteomes" id="UP000761534"/>
    </source>
</evidence>
<organism evidence="1 2">
    <name type="scientific">Trichomonascus ciferrii</name>
    <dbReference type="NCBI Taxonomy" id="44093"/>
    <lineage>
        <taxon>Eukaryota</taxon>
        <taxon>Fungi</taxon>
        <taxon>Dikarya</taxon>
        <taxon>Ascomycota</taxon>
        <taxon>Saccharomycotina</taxon>
        <taxon>Dipodascomycetes</taxon>
        <taxon>Dipodascales</taxon>
        <taxon>Trichomonascaceae</taxon>
        <taxon>Trichomonascus</taxon>
        <taxon>Trichomonascus ciferrii complex</taxon>
    </lineage>
</organism>
<comment type="caution">
    <text evidence="1">The sequence shown here is derived from an EMBL/GenBank/DDBJ whole genome shotgun (WGS) entry which is preliminary data.</text>
</comment>
<dbReference type="AlphaFoldDB" id="A0A642USS1"/>
<reference evidence="1" key="1">
    <citation type="journal article" date="2019" name="G3 (Bethesda)">
        <title>Genome Assemblies of Two Rare Opportunistic Yeast Pathogens: Diutina rugosa (syn. Candida rugosa) and Trichomonascus ciferrii (syn. Candida ciferrii).</title>
        <authorList>
            <person name="Mixao V."/>
            <person name="Saus E."/>
            <person name="Hansen A.P."/>
            <person name="Lass-Florl C."/>
            <person name="Gabaldon T."/>
        </authorList>
    </citation>
    <scope>NUCLEOTIDE SEQUENCE</scope>
    <source>
        <strain evidence="1">CBS 4856</strain>
    </source>
</reference>
<accession>A0A642USS1</accession>
<proteinExistence type="predicted"/>
<dbReference type="EMBL" id="SWFS01000425">
    <property type="protein sequence ID" value="KAA8904690.1"/>
    <property type="molecule type" value="Genomic_DNA"/>
</dbReference>
<gene>
    <name evidence="1" type="ORF">TRICI_005387</name>
</gene>
<dbReference type="VEuPathDB" id="FungiDB:TRICI_005387"/>
<evidence type="ECO:0000313" key="1">
    <source>
        <dbReference type="EMBL" id="KAA8904690.1"/>
    </source>
</evidence>
<sequence>MADEYNCWWPIDDQQILAKHTINKQREVGLIAPEQSQDVGPLSRSTSRESCRKPMSNVEINSIKRRLEDHEKQLENLDPDVNLQERLLILEGMMPSILQRMEYVEYYSTGKIKDLARQIEKLRKKTNQIISYVKRKNCSPDSDQSLLAQLACLQQQVAKVDQRTRSLINPYSPSKPSLLSMTSVSSSHPGSVYNYNQQKKPTKSIITSSSNTTSNSISALAAAKAAVKSNSIDSRHVAGTTTDADSQIFENF</sequence>
<dbReference type="Proteomes" id="UP000761534">
    <property type="component" value="Unassembled WGS sequence"/>
</dbReference>
<keyword evidence="2" id="KW-1185">Reference proteome</keyword>